<dbReference type="EMBL" id="FQYW01000031">
    <property type="protein sequence ID" value="SHJ09236.1"/>
    <property type="molecule type" value="Genomic_DNA"/>
</dbReference>
<proteinExistence type="predicted"/>
<dbReference type="OrthoDB" id="9888402at2"/>
<accession>A0A1M6GGX8</accession>
<dbReference type="Proteomes" id="UP000191240">
    <property type="component" value="Unassembled WGS sequence"/>
</dbReference>
<sequence length="288" mass="33641">MEFVKGFLSREEFKALFTTEKYPLEIYPLTNSSFISKHGVLEASDFKYLGLKFIYTKTSPVKMIVSCKPFSNKIFSESDWKDLHLDEINSLWRHLVESWYEEYRLFPRVKKLNFALMTRGKNKEIFKDIIIKDDEKMKIKFTKRTVFLNLPVSDYSDEEILDSACKFSSSFENLWPGKDITNHFTNFIKTANGEEALGIFSDEFRKTRITADLFNSSNVDLYLQNASIRKMWFGRDTATIFNVPSLNEKIVLLNGKLLTKDLFEKYSFITMAESLIKNSKEYDYGNGG</sequence>
<protein>
    <submittedName>
        <fullName evidence="1">Uncharacterized protein</fullName>
    </submittedName>
</protein>
<organism evidence="1 2">
    <name type="scientific">Anaerovibrio lipolyticus DSM 3074</name>
    <dbReference type="NCBI Taxonomy" id="1120997"/>
    <lineage>
        <taxon>Bacteria</taxon>
        <taxon>Bacillati</taxon>
        <taxon>Bacillota</taxon>
        <taxon>Negativicutes</taxon>
        <taxon>Selenomonadales</taxon>
        <taxon>Selenomonadaceae</taxon>
        <taxon>Anaerovibrio</taxon>
    </lineage>
</organism>
<reference evidence="1 2" key="1">
    <citation type="submission" date="2016-11" db="EMBL/GenBank/DDBJ databases">
        <authorList>
            <person name="Jaros S."/>
            <person name="Januszkiewicz K."/>
            <person name="Wedrychowicz H."/>
        </authorList>
    </citation>
    <scope>NUCLEOTIDE SEQUENCE [LARGE SCALE GENOMIC DNA]</scope>
    <source>
        <strain evidence="1 2">DSM 3074</strain>
    </source>
</reference>
<name>A0A1M6GGX8_9FIRM</name>
<gene>
    <name evidence="1" type="ORF">SAMN02745671_02655</name>
</gene>
<evidence type="ECO:0000313" key="2">
    <source>
        <dbReference type="Proteomes" id="UP000191240"/>
    </source>
</evidence>
<dbReference type="AlphaFoldDB" id="A0A1M6GGX8"/>
<dbReference type="RefSeq" id="WP_080326319.1">
    <property type="nucleotide sequence ID" value="NZ_FQYW01000031.1"/>
</dbReference>
<evidence type="ECO:0000313" key="1">
    <source>
        <dbReference type="EMBL" id="SHJ09236.1"/>
    </source>
</evidence>